<dbReference type="InterPro" id="IPR003788">
    <property type="entry name" value="NDUFAF7"/>
</dbReference>
<keyword evidence="3" id="KW-0830">Ubiquinone</keyword>
<dbReference type="GO" id="GO:0032259">
    <property type="term" value="P:methylation"/>
    <property type="evidence" value="ECO:0007669"/>
    <property type="project" value="UniProtKB-KW"/>
</dbReference>
<name>A0A7W7ET03_9SPHN</name>
<evidence type="ECO:0000256" key="2">
    <source>
        <dbReference type="ARBA" id="ARBA00022679"/>
    </source>
</evidence>
<dbReference type="EMBL" id="JACHOA010000002">
    <property type="protein sequence ID" value="MBB4612873.1"/>
    <property type="molecule type" value="Genomic_DNA"/>
</dbReference>
<sequence length="351" mass="37840">MNLSLLETFTRLIANTGPISMAHYMAESNARYYSSRDPFGTAGDFITAPEISQMFGELIGLWLADMWIRAGRPEPIHYVELGPGRGTLARDALGAARRYGLSPRVHFVETSTALKALQLELHRDAIWHADLSTLPTDGPLLIVANEFLDALPVRQLVRMAEGWRERMVGLADGRLIPVAGSAPMEAAVPADRRNAPEGTIVETSPACAAVMYEVAGRLAAQEGAALFIDYGHALPRFGSSLQAVREHRKVDVFAAPGEADLTAHVDFSALAPIALSRGVRWLGTVEQGRWLRALGIEARADALAAYAPDHAEAIHAARERLTGEGQMGVLFKVMGFAGPRWPDGAGFASPA</sequence>
<comment type="caution">
    <text evidence="3">The sequence shown here is derived from an EMBL/GenBank/DDBJ whole genome shotgun (WGS) entry which is preliminary data.</text>
</comment>
<dbReference type="Proteomes" id="UP000538566">
    <property type="component" value="Unassembled WGS sequence"/>
</dbReference>
<keyword evidence="4" id="KW-1185">Reference proteome</keyword>
<dbReference type="PANTHER" id="PTHR12049:SF7">
    <property type="entry name" value="PROTEIN ARGININE METHYLTRANSFERASE NDUFAF7, MITOCHONDRIAL"/>
    <property type="match status" value="1"/>
</dbReference>
<dbReference type="Pfam" id="PF02636">
    <property type="entry name" value="Methyltransf_28"/>
    <property type="match status" value="1"/>
</dbReference>
<dbReference type="SUPFAM" id="SSF53335">
    <property type="entry name" value="S-adenosyl-L-methionine-dependent methyltransferases"/>
    <property type="match status" value="1"/>
</dbReference>
<dbReference type="OrthoDB" id="9794208at2"/>
<dbReference type="InterPro" id="IPR038375">
    <property type="entry name" value="NDUFAF7_sf"/>
</dbReference>
<accession>A0A7W7ET03</accession>
<gene>
    <name evidence="3" type="ORF">GGR37_001132</name>
</gene>
<dbReference type="AlphaFoldDB" id="A0A7W7ET03"/>
<reference evidence="3 4" key="1">
    <citation type="submission" date="2020-08" db="EMBL/GenBank/DDBJ databases">
        <title>Genomic Encyclopedia of Type Strains, Phase IV (KMG-IV): sequencing the most valuable type-strain genomes for metagenomic binning, comparative biology and taxonomic classification.</title>
        <authorList>
            <person name="Goeker M."/>
        </authorList>
    </citation>
    <scope>NUCLEOTIDE SEQUENCE [LARGE SCALE GENOMIC DNA]</scope>
    <source>
        <strain evidence="3 4">DSM 17507</strain>
    </source>
</reference>
<dbReference type="PANTHER" id="PTHR12049">
    <property type="entry name" value="PROTEIN ARGININE METHYLTRANSFERASE NDUFAF7, MITOCHONDRIAL"/>
    <property type="match status" value="1"/>
</dbReference>
<evidence type="ECO:0000313" key="4">
    <source>
        <dbReference type="Proteomes" id="UP000538566"/>
    </source>
</evidence>
<keyword evidence="1" id="KW-0489">Methyltransferase</keyword>
<proteinExistence type="predicted"/>
<evidence type="ECO:0000313" key="3">
    <source>
        <dbReference type="EMBL" id="MBB4612873.1"/>
    </source>
</evidence>
<keyword evidence="2" id="KW-0808">Transferase</keyword>
<dbReference type="InterPro" id="IPR029063">
    <property type="entry name" value="SAM-dependent_MTases_sf"/>
</dbReference>
<dbReference type="GO" id="GO:0035243">
    <property type="term" value="F:protein-arginine omega-N symmetric methyltransferase activity"/>
    <property type="evidence" value="ECO:0007669"/>
    <property type="project" value="TreeGrafter"/>
</dbReference>
<dbReference type="Gene3D" id="3.40.50.12710">
    <property type="match status" value="1"/>
</dbReference>
<evidence type="ECO:0000256" key="1">
    <source>
        <dbReference type="ARBA" id="ARBA00022603"/>
    </source>
</evidence>
<protein>
    <submittedName>
        <fullName evidence="3">NADH dehydrogenase [ubiquinone] 1 alpha subcomplex assembly factor 7</fullName>
    </submittedName>
</protein>
<organism evidence="3 4">
    <name type="scientific">Novosphingobium taihuense</name>
    <dbReference type="NCBI Taxonomy" id="260085"/>
    <lineage>
        <taxon>Bacteria</taxon>
        <taxon>Pseudomonadati</taxon>
        <taxon>Pseudomonadota</taxon>
        <taxon>Alphaproteobacteria</taxon>
        <taxon>Sphingomonadales</taxon>
        <taxon>Sphingomonadaceae</taxon>
        <taxon>Novosphingobium</taxon>
    </lineage>
</organism>